<keyword evidence="2 11" id="KW-0808">Transferase</keyword>
<keyword evidence="9" id="KW-0460">Magnesium</keyword>
<dbReference type="InterPro" id="IPR050124">
    <property type="entry name" value="tRNA_CCA-adding_enzyme"/>
</dbReference>
<evidence type="ECO:0000256" key="5">
    <source>
        <dbReference type="ARBA" id="ARBA00022723"/>
    </source>
</evidence>
<evidence type="ECO:0000256" key="3">
    <source>
        <dbReference type="ARBA" id="ARBA00022694"/>
    </source>
</evidence>
<evidence type="ECO:0000259" key="13">
    <source>
        <dbReference type="Pfam" id="PF12627"/>
    </source>
</evidence>
<dbReference type="GO" id="GO:0042245">
    <property type="term" value="P:RNA repair"/>
    <property type="evidence" value="ECO:0007669"/>
    <property type="project" value="UniProtKB-KW"/>
</dbReference>
<keyword evidence="8" id="KW-0067">ATP-binding</keyword>
<dbReference type="InterPro" id="IPR002646">
    <property type="entry name" value="PolA_pol_head_dom"/>
</dbReference>
<dbReference type="RefSeq" id="WP_069643523.1">
    <property type="nucleotide sequence ID" value="NZ_MIJE01000031.1"/>
</dbReference>
<accession>A0A1E5G115</accession>
<evidence type="ECO:0000256" key="8">
    <source>
        <dbReference type="ARBA" id="ARBA00022840"/>
    </source>
</evidence>
<dbReference type="InterPro" id="IPR032828">
    <property type="entry name" value="PolyA_RNA-bd"/>
</dbReference>
<dbReference type="Pfam" id="PF12627">
    <property type="entry name" value="PolyA_pol_RNAbd"/>
    <property type="match status" value="1"/>
</dbReference>
<proteinExistence type="inferred from homology"/>
<keyword evidence="7" id="KW-0692">RNA repair</keyword>
<evidence type="ECO:0000313" key="14">
    <source>
        <dbReference type="EMBL" id="OEF96514.1"/>
    </source>
</evidence>
<dbReference type="Gene3D" id="1.10.3090.10">
    <property type="entry name" value="cca-adding enzyme, domain 2"/>
    <property type="match status" value="1"/>
</dbReference>
<evidence type="ECO:0000256" key="9">
    <source>
        <dbReference type="ARBA" id="ARBA00022842"/>
    </source>
</evidence>
<comment type="caution">
    <text evidence="14">The sequence shown here is derived from an EMBL/GenBank/DDBJ whole genome shotgun (WGS) entry which is preliminary data.</text>
</comment>
<feature type="domain" description="tRNA nucleotidyltransferase/poly(A) polymerase RNA and SrmB- binding" evidence="13">
    <location>
        <begin position="208"/>
        <end position="247"/>
    </location>
</feature>
<name>A0A1E5G115_9FIRM</name>
<evidence type="ECO:0000256" key="4">
    <source>
        <dbReference type="ARBA" id="ARBA00022695"/>
    </source>
</evidence>
<dbReference type="OrthoDB" id="9805698at2"/>
<dbReference type="GO" id="GO:0003723">
    <property type="term" value="F:RNA binding"/>
    <property type="evidence" value="ECO:0007669"/>
    <property type="project" value="UniProtKB-KW"/>
</dbReference>
<evidence type="ECO:0000256" key="6">
    <source>
        <dbReference type="ARBA" id="ARBA00022741"/>
    </source>
</evidence>
<sequence length="464" mass="52973">MSKDKKLKTEIIRLLNGVHAIVENKYFNDGRNNSAYLVGGFVRDLFLERDSIDVDILVLNNVRVVAKELADRFGGSFVILDSVHDAYRVVFTTYGISVDIVAPKCKQAKLEADLRKRDFTINALAIPLQALKEAQSTTKTKPATGTQPTNETQLTADMLMSTLKGKTIDIVDGIKDLQARKVSVVYEAAFEEDALRILRGVRLATQLGFTISDDTKELMRRYKHQVKYASYERIRAEFWAILVEPCSNWLSFLGNEIQLIQELIPEFMPEIMQETDCNMQLGLRRVVEIERSIEAISKVTIGRKTSDYFYSIVAAGYTRLPLLKFAALLSGLDYERARPIINRWKLSSKEASIIKTWLSFDGNIRSFHELYETYQAEAIGAIILQNAISMQERLHIISEYVAYLIKRQQLTQYISGKEIIEEFHVLPGKEVKELLMLLDRLQMDGIITSRESARDYLGRHLNVN</sequence>
<evidence type="ECO:0008006" key="16">
    <source>
        <dbReference type="Google" id="ProtNLM"/>
    </source>
</evidence>
<organism evidence="14 15">
    <name type="scientific">Desulfuribacillus alkaliarsenatis</name>
    <dbReference type="NCBI Taxonomy" id="766136"/>
    <lineage>
        <taxon>Bacteria</taxon>
        <taxon>Bacillati</taxon>
        <taxon>Bacillota</taxon>
        <taxon>Desulfuribacillia</taxon>
        <taxon>Desulfuribacillales</taxon>
        <taxon>Desulfuribacillaceae</taxon>
        <taxon>Desulfuribacillus</taxon>
    </lineage>
</organism>
<keyword evidence="4" id="KW-0548">Nucleotidyltransferase</keyword>
<keyword evidence="3" id="KW-0819">tRNA processing</keyword>
<dbReference type="Proteomes" id="UP000094296">
    <property type="component" value="Unassembled WGS sequence"/>
</dbReference>
<comment type="cofactor">
    <cofactor evidence="1">
        <name>Mg(2+)</name>
        <dbReference type="ChEBI" id="CHEBI:18420"/>
    </cofactor>
</comment>
<keyword evidence="10 11" id="KW-0694">RNA-binding</keyword>
<dbReference type="SUPFAM" id="SSF81891">
    <property type="entry name" value="Poly A polymerase C-terminal region-like"/>
    <property type="match status" value="1"/>
</dbReference>
<dbReference type="GO" id="GO:0005524">
    <property type="term" value="F:ATP binding"/>
    <property type="evidence" value="ECO:0007669"/>
    <property type="project" value="UniProtKB-KW"/>
</dbReference>
<evidence type="ECO:0000313" key="15">
    <source>
        <dbReference type="Proteomes" id="UP000094296"/>
    </source>
</evidence>
<evidence type="ECO:0000256" key="11">
    <source>
        <dbReference type="RuleBase" id="RU003953"/>
    </source>
</evidence>
<dbReference type="PANTHER" id="PTHR47545">
    <property type="entry name" value="MULTIFUNCTIONAL CCA PROTEIN"/>
    <property type="match status" value="1"/>
</dbReference>
<dbReference type="STRING" id="766136.BHF68_07630"/>
<evidence type="ECO:0000256" key="7">
    <source>
        <dbReference type="ARBA" id="ARBA00022800"/>
    </source>
</evidence>
<reference evidence="14 15" key="1">
    <citation type="submission" date="2016-09" db="EMBL/GenBank/DDBJ databases">
        <title>Draft genome sequence for the type strain of Desulfuribacillus alkaliarsenatis AHT28, an obligately anaerobic, sulfidogenic bacterium isolated from Russian soda lake sediments.</title>
        <authorList>
            <person name="Abin C.A."/>
            <person name="Hollibaugh J.T."/>
        </authorList>
    </citation>
    <scope>NUCLEOTIDE SEQUENCE [LARGE SCALE GENOMIC DNA]</scope>
    <source>
        <strain evidence="14 15">AHT28</strain>
    </source>
</reference>
<feature type="domain" description="Poly A polymerase head" evidence="12">
    <location>
        <begin position="35"/>
        <end position="128"/>
    </location>
</feature>
<keyword evidence="5" id="KW-0479">Metal-binding</keyword>
<dbReference type="GO" id="GO:0046872">
    <property type="term" value="F:metal ion binding"/>
    <property type="evidence" value="ECO:0007669"/>
    <property type="project" value="UniProtKB-KW"/>
</dbReference>
<dbReference type="InterPro" id="IPR043519">
    <property type="entry name" value="NT_sf"/>
</dbReference>
<comment type="similarity">
    <text evidence="11">Belongs to the tRNA nucleotidyltransferase/poly(A) polymerase family.</text>
</comment>
<dbReference type="SUPFAM" id="SSF81301">
    <property type="entry name" value="Nucleotidyltransferase"/>
    <property type="match status" value="1"/>
</dbReference>
<dbReference type="EMBL" id="MIJE01000031">
    <property type="protein sequence ID" value="OEF96514.1"/>
    <property type="molecule type" value="Genomic_DNA"/>
</dbReference>
<evidence type="ECO:0000256" key="1">
    <source>
        <dbReference type="ARBA" id="ARBA00001946"/>
    </source>
</evidence>
<gene>
    <name evidence="14" type="ORF">BHF68_07630</name>
</gene>
<evidence type="ECO:0000259" key="12">
    <source>
        <dbReference type="Pfam" id="PF01743"/>
    </source>
</evidence>
<keyword evidence="15" id="KW-1185">Reference proteome</keyword>
<dbReference type="Gene3D" id="3.30.460.10">
    <property type="entry name" value="Beta Polymerase, domain 2"/>
    <property type="match status" value="1"/>
</dbReference>
<evidence type="ECO:0000256" key="10">
    <source>
        <dbReference type="ARBA" id="ARBA00022884"/>
    </source>
</evidence>
<dbReference type="GO" id="GO:0008033">
    <property type="term" value="P:tRNA processing"/>
    <property type="evidence" value="ECO:0007669"/>
    <property type="project" value="UniProtKB-KW"/>
</dbReference>
<dbReference type="Pfam" id="PF01743">
    <property type="entry name" value="PolyA_pol"/>
    <property type="match status" value="1"/>
</dbReference>
<dbReference type="PANTHER" id="PTHR47545:SF1">
    <property type="entry name" value="MULTIFUNCTIONAL CCA PROTEIN"/>
    <property type="match status" value="1"/>
</dbReference>
<protein>
    <recommendedName>
        <fullName evidence="16">Poly A polymerase head domain-containing protein</fullName>
    </recommendedName>
</protein>
<evidence type="ECO:0000256" key="2">
    <source>
        <dbReference type="ARBA" id="ARBA00022679"/>
    </source>
</evidence>
<keyword evidence="6" id="KW-0547">Nucleotide-binding</keyword>
<dbReference type="GO" id="GO:0016779">
    <property type="term" value="F:nucleotidyltransferase activity"/>
    <property type="evidence" value="ECO:0007669"/>
    <property type="project" value="UniProtKB-KW"/>
</dbReference>
<dbReference type="AlphaFoldDB" id="A0A1E5G115"/>